<reference evidence="1" key="1">
    <citation type="submission" date="2020-05" db="EMBL/GenBank/DDBJ databases">
        <authorList>
            <person name="Chiriac C."/>
            <person name="Salcher M."/>
            <person name="Ghai R."/>
            <person name="Kavagutti S V."/>
        </authorList>
    </citation>
    <scope>NUCLEOTIDE SEQUENCE</scope>
</reference>
<dbReference type="EMBL" id="CAEZTN010000012">
    <property type="protein sequence ID" value="CAB4569777.1"/>
    <property type="molecule type" value="Genomic_DNA"/>
</dbReference>
<organism evidence="1">
    <name type="scientific">freshwater metagenome</name>
    <dbReference type="NCBI Taxonomy" id="449393"/>
    <lineage>
        <taxon>unclassified sequences</taxon>
        <taxon>metagenomes</taxon>
        <taxon>ecological metagenomes</taxon>
    </lineage>
</organism>
<proteinExistence type="predicted"/>
<sequence>MHIFYSDVTEKDLRYATYDGKNFTFDVIDGNGPSINNYEDRIRVRTSSDVSVSNACVASASDIQVFYRDQTQGVTLGAVKSNSGNWQYELVDGDRATDGRSTGDVSFHMKAALVGKTTYLVYDSINAMPDVMKNTTASSVRMASRTGIDPSDWQYMDLDRATDKSVIAGYDIAIANVGNTALVTWLAGPSTTPGDANEIRWAKVDSPKKISKLVSGNFGQPGEHLSTNGKTIIYNCQERLCAINTEQKIFKQNSVRLVTSSQELQPIDSVWLTINKTLNLLASKKGKMVLLKP</sequence>
<gene>
    <name evidence="1" type="ORF">UFOPK1689_00590</name>
</gene>
<name>A0A6J6E0D7_9ZZZZ</name>
<dbReference type="AlphaFoldDB" id="A0A6J6E0D7"/>
<accession>A0A6J6E0D7</accession>
<protein>
    <submittedName>
        <fullName evidence="1">Unannotated protein</fullName>
    </submittedName>
</protein>
<evidence type="ECO:0000313" key="1">
    <source>
        <dbReference type="EMBL" id="CAB4569777.1"/>
    </source>
</evidence>